<evidence type="ECO:0000313" key="16">
    <source>
        <dbReference type="EMBL" id="KMW21808.1"/>
    </source>
</evidence>
<evidence type="ECO:0000256" key="12">
    <source>
        <dbReference type="PIRSR" id="PIRSR000350-4"/>
    </source>
</evidence>
<evidence type="ECO:0000256" key="10">
    <source>
        <dbReference type="ARBA" id="ARBA00049187"/>
    </source>
</evidence>
<keyword evidence="6 13" id="KW-0560">Oxidoreductase</keyword>
<dbReference type="InterPro" id="IPR012999">
    <property type="entry name" value="Pyr_OxRdtase_I_AS"/>
</dbReference>
<proteinExistence type="inferred from homology"/>
<dbReference type="Pfam" id="PF02852">
    <property type="entry name" value="Pyr_redox_dim"/>
    <property type="match status" value="1"/>
</dbReference>
<dbReference type="PANTHER" id="PTHR22912">
    <property type="entry name" value="DISULFIDE OXIDOREDUCTASE"/>
    <property type="match status" value="1"/>
</dbReference>
<keyword evidence="9 13" id="KW-0676">Redox-active center</keyword>
<keyword evidence="4 13" id="KW-0285">Flavoprotein</keyword>
<dbReference type="PANTHER" id="PTHR22912:SF151">
    <property type="entry name" value="DIHYDROLIPOYL DEHYDROGENASE, MITOCHONDRIAL"/>
    <property type="match status" value="1"/>
</dbReference>
<dbReference type="NCBIfam" id="TIGR01350">
    <property type="entry name" value="lipoamide_DH"/>
    <property type="match status" value="1"/>
</dbReference>
<evidence type="ECO:0000256" key="6">
    <source>
        <dbReference type="ARBA" id="ARBA00023002"/>
    </source>
</evidence>
<dbReference type="InterPro" id="IPR036188">
    <property type="entry name" value="FAD/NAD-bd_sf"/>
</dbReference>
<gene>
    <name evidence="16" type="ORF">HMPREF9470_01557</name>
</gene>
<protein>
    <recommendedName>
        <fullName evidence="3 13">Dihydrolipoyl dehydrogenase</fullName>
        <ecNumber evidence="2 13">1.8.1.4</ecNumber>
    </recommendedName>
</protein>
<dbReference type="GeneID" id="93166114"/>
<evidence type="ECO:0000256" key="4">
    <source>
        <dbReference type="ARBA" id="ARBA00022630"/>
    </source>
</evidence>
<keyword evidence="5 11" id="KW-0274">FAD</keyword>
<dbReference type="InterPro" id="IPR004099">
    <property type="entry name" value="Pyr_nucl-diS_OxRdtase_dimer"/>
</dbReference>
<evidence type="ECO:0000259" key="15">
    <source>
        <dbReference type="Pfam" id="PF07992"/>
    </source>
</evidence>
<dbReference type="SUPFAM" id="SSF55424">
    <property type="entry name" value="FAD/NAD-linked reductases, dimerisation (C-terminal) domain"/>
    <property type="match status" value="1"/>
</dbReference>
<dbReference type="InterPro" id="IPR016156">
    <property type="entry name" value="FAD/NAD-linked_Rdtase_dimer_sf"/>
</dbReference>
<evidence type="ECO:0000313" key="17">
    <source>
        <dbReference type="Proteomes" id="UP000037392"/>
    </source>
</evidence>
<dbReference type="GO" id="GO:0005737">
    <property type="term" value="C:cytoplasm"/>
    <property type="evidence" value="ECO:0007669"/>
    <property type="project" value="UniProtKB-ARBA"/>
</dbReference>
<dbReference type="PATRIC" id="fig|742734.4.peg.1665"/>
<dbReference type="PRINTS" id="PR00368">
    <property type="entry name" value="FADPNR"/>
</dbReference>
<keyword evidence="11" id="KW-0547">Nucleotide-binding</keyword>
<comment type="similarity">
    <text evidence="1 13">Belongs to the class-I pyridine nucleotide-disulfide oxidoreductase family.</text>
</comment>
<dbReference type="InterPro" id="IPR023753">
    <property type="entry name" value="FAD/NAD-binding_dom"/>
</dbReference>
<comment type="catalytic activity">
    <reaction evidence="10 13">
        <text>N(6)-[(R)-dihydrolipoyl]-L-lysyl-[protein] + NAD(+) = N(6)-[(R)-lipoyl]-L-lysyl-[protein] + NADH + H(+)</text>
        <dbReference type="Rhea" id="RHEA:15045"/>
        <dbReference type="Rhea" id="RHEA-COMP:10474"/>
        <dbReference type="Rhea" id="RHEA-COMP:10475"/>
        <dbReference type="ChEBI" id="CHEBI:15378"/>
        <dbReference type="ChEBI" id="CHEBI:57540"/>
        <dbReference type="ChEBI" id="CHEBI:57945"/>
        <dbReference type="ChEBI" id="CHEBI:83099"/>
        <dbReference type="ChEBI" id="CHEBI:83100"/>
        <dbReference type="EC" id="1.8.1.4"/>
    </reaction>
</comment>
<dbReference type="RefSeq" id="WP_007868139.1">
    <property type="nucleotide sequence ID" value="NZ_KQ235876.1"/>
</dbReference>
<dbReference type="FunFam" id="3.30.390.30:FF:000001">
    <property type="entry name" value="Dihydrolipoyl dehydrogenase"/>
    <property type="match status" value="1"/>
</dbReference>
<dbReference type="InterPro" id="IPR006258">
    <property type="entry name" value="Lipoamide_DH"/>
</dbReference>
<dbReference type="OrthoDB" id="9807946at2"/>
<evidence type="ECO:0000259" key="14">
    <source>
        <dbReference type="Pfam" id="PF02852"/>
    </source>
</evidence>
<feature type="binding site" evidence="11">
    <location>
        <position position="313"/>
    </location>
    <ligand>
        <name>FAD</name>
        <dbReference type="ChEBI" id="CHEBI:57692"/>
    </ligand>
</feature>
<dbReference type="Gene3D" id="3.30.390.30">
    <property type="match status" value="1"/>
</dbReference>
<evidence type="ECO:0000256" key="13">
    <source>
        <dbReference type="RuleBase" id="RU003692"/>
    </source>
</evidence>
<comment type="caution">
    <text evidence="16">The sequence shown here is derived from an EMBL/GenBank/DDBJ whole genome shotgun (WGS) entry which is preliminary data.</text>
</comment>
<dbReference type="EMBL" id="ADLK01000013">
    <property type="protein sequence ID" value="KMW21808.1"/>
    <property type="molecule type" value="Genomic_DNA"/>
</dbReference>
<reference evidence="16 17" key="1">
    <citation type="submission" date="2011-04" db="EMBL/GenBank/DDBJ databases">
        <title>The Genome Sequence of Clostridium citroniae WAL-19142.</title>
        <authorList>
            <consortium name="The Broad Institute Genome Sequencing Platform"/>
            <person name="Earl A."/>
            <person name="Ward D."/>
            <person name="Feldgarden M."/>
            <person name="Gevers D."/>
            <person name="Warren Y.A."/>
            <person name="Tyrrell K.L."/>
            <person name="Citron D.M."/>
            <person name="Goldstein E.J."/>
            <person name="Daigneault M."/>
            <person name="Allen-Vercoe E."/>
            <person name="Young S.K."/>
            <person name="Zeng Q."/>
            <person name="Gargeya S."/>
            <person name="Fitzgerald M."/>
            <person name="Haas B."/>
            <person name="Abouelleil A."/>
            <person name="Alvarado L."/>
            <person name="Arachchi H.M."/>
            <person name="Berlin A."/>
            <person name="Brown A."/>
            <person name="Chapman S.B."/>
            <person name="Chen Z."/>
            <person name="Dunbar C."/>
            <person name="Freedman E."/>
            <person name="Gearin G."/>
            <person name="Gellesch M."/>
            <person name="Goldberg J."/>
            <person name="Griggs A."/>
            <person name="Gujja S."/>
            <person name="Heilman E.R."/>
            <person name="Heiman D."/>
            <person name="Howarth C."/>
            <person name="Larson L."/>
            <person name="Lui A."/>
            <person name="MacDonald P.J."/>
            <person name="Mehta T."/>
            <person name="Montmayeur A."/>
            <person name="Murphy C."/>
            <person name="Neiman D."/>
            <person name="Pearson M."/>
            <person name="Priest M."/>
            <person name="Roberts A."/>
            <person name="Saif S."/>
            <person name="Shea T."/>
            <person name="Shenoy N."/>
            <person name="Sisk P."/>
            <person name="Stolte C."/>
            <person name="Sykes S."/>
            <person name="White J."/>
            <person name="Yandava C."/>
            <person name="Wortman J."/>
            <person name="Nusbaum C."/>
            <person name="Birren B."/>
        </authorList>
    </citation>
    <scope>NUCLEOTIDE SEQUENCE [LARGE SCALE GENOMIC DNA]</scope>
    <source>
        <strain evidence="16 17">WAL-19142</strain>
    </source>
</reference>
<dbReference type="PRINTS" id="PR00411">
    <property type="entry name" value="PNDRDTASEI"/>
</dbReference>
<evidence type="ECO:0000256" key="5">
    <source>
        <dbReference type="ARBA" id="ARBA00022827"/>
    </source>
</evidence>
<feature type="domain" description="Pyridine nucleotide-disulphide oxidoreductase dimerisation" evidence="14">
    <location>
        <begin position="358"/>
        <end position="465"/>
    </location>
</feature>
<comment type="cofactor">
    <cofactor evidence="11 13">
        <name>FAD</name>
        <dbReference type="ChEBI" id="CHEBI:57692"/>
    </cofactor>
    <text evidence="11 13">Binds 1 FAD per subunit.</text>
</comment>
<feature type="binding site" evidence="11">
    <location>
        <begin position="181"/>
        <end position="188"/>
    </location>
    <ligand>
        <name>NAD(+)</name>
        <dbReference type="ChEBI" id="CHEBI:57540"/>
    </ligand>
</feature>
<dbReference type="SUPFAM" id="SSF51905">
    <property type="entry name" value="FAD/NAD(P)-binding domain"/>
    <property type="match status" value="1"/>
</dbReference>
<evidence type="ECO:0000256" key="2">
    <source>
        <dbReference type="ARBA" id="ARBA00012608"/>
    </source>
</evidence>
<dbReference type="PROSITE" id="PS00076">
    <property type="entry name" value="PYRIDINE_REDOX_1"/>
    <property type="match status" value="1"/>
</dbReference>
<feature type="disulfide bond" description="Redox-active" evidence="12">
    <location>
        <begin position="42"/>
        <end position="47"/>
    </location>
</feature>
<organism evidence="16 17">
    <name type="scientific">[Clostridium] citroniae WAL-19142</name>
    <dbReference type="NCBI Taxonomy" id="742734"/>
    <lineage>
        <taxon>Bacteria</taxon>
        <taxon>Bacillati</taxon>
        <taxon>Bacillota</taxon>
        <taxon>Clostridia</taxon>
        <taxon>Lachnospirales</taxon>
        <taxon>Lachnospiraceae</taxon>
        <taxon>Enterocloster</taxon>
    </lineage>
</organism>
<dbReference type="InterPro" id="IPR001100">
    <property type="entry name" value="Pyr_nuc-diS_OxRdtase"/>
</dbReference>
<sequence>MARNFDVVIIGAGPGGYTAAQKASQFGLSVALVEAKKIGGTCVNRGCIPTKALLHASNMFHMMQNCDVFGVSTDFIAFDFGKMQKYKKQAVAKYREGIEAGFDREKVEIIHGTATLRRDRTVEVELAEGGREFLQGNAVIIATGAVPMMNDIPGASLPGVWNSDRLLAAENWNFDRLTIMGGGVIAVEFATMFSNLCSSVTIVEKQKHLMAPMDDVMSAELEKELRRKGIQVYCDATVTEIMEEEGSLSCVITPNHGGEPIKTRAGQVLMAIGRRPDVDKLFGKDISLEMQNGKIAVNSDFETSEPGVFAIGDVAARTQLAHVAAAQGTYVVEKIAGRAHSVKLEVVPNGMFVSLPIVPNCIYTDPEIATVGITEERAKQGGLKVRCGHFSMRDNGKSIISGEENGFIRLVFEAYSNTIVGAQMMCPRATDMIGEIATAIANGLTAEEMSFAMRAQPTYNEGIGAAIEDAMRREPV</sequence>
<dbReference type="InterPro" id="IPR050151">
    <property type="entry name" value="Class-I_Pyr_Nuc-Dis_Oxidored"/>
</dbReference>
<evidence type="ECO:0000256" key="3">
    <source>
        <dbReference type="ARBA" id="ARBA00016961"/>
    </source>
</evidence>
<evidence type="ECO:0000256" key="7">
    <source>
        <dbReference type="ARBA" id="ARBA00023027"/>
    </source>
</evidence>
<evidence type="ECO:0000256" key="11">
    <source>
        <dbReference type="PIRSR" id="PIRSR000350-3"/>
    </source>
</evidence>
<accession>A0A0J9C9G7</accession>
<dbReference type="Pfam" id="PF07992">
    <property type="entry name" value="Pyr_redox_2"/>
    <property type="match status" value="1"/>
</dbReference>
<dbReference type="EC" id="1.8.1.4" evidence="2 13"/>
<evidence type="ECO:0000256" key="9">
    <source>
        <dbReference type="ARBA" id="ARBA00023284"/>
    </source>
</evidence>
<keyword evidence="8" id="KW-1015">Disulfide bond</keyword>
<feature type="domain" description="FAD/NAD(P)-binding" evidence="15">
    <location>
        <begin position="5"/>
        <end position="328"/>
    </location>
</feature>
<feature type="binding site" evidence="11">
    <location>
        <position position="51"/>
    </location>
    <ligand>
        <name>FAD</name>
        <dbReference type="ChEBI" id="CHEBI:57692"/>
    </ligand>
</feature>
<dbReference type="Proteomes" id="UP000037392">
    <property type="component" value="Unassembled WGS sequence"/>
</dbReference>
<evidence type="ECO:0000256" key="8">
    <source>
        <dbReference type="ARBA" id="ARBA00023157"/>
    </source>
</evidence>
<evidence type="ECO:0000256" key="1">
    <source>
        <dbReference type="ARBA" id="ARBA00007532"/>
    </source>
</evidence>
<keyword evidence="7 11" id="KW-0520">NAD</keyword>
<name>A0A0J9C9G7_9FIRM</name>
<dbReference type="GO" id="GO:0050660">
    <property type="term" value="F:flavin adenine dinucleotide binding"/>
    <property type="evidence" value="ECO:0007669"/>
    <property type="project" value="InterPro"/>
</dbReference>
<feature type="binding site" evidence="11">
    <location>
        <position position="273"/>
    </location>
    <ligand>
        <name>NAD(+)</name>
        <dbReference type="ChEBI" id="CHEBI:57540"/>
    </ligand>
</feature>
<dbReference type="AlphaFoldDB" id="A0A0J9C9G7"/>
<comment type="miscellaneous">
    <text evidence="13">The active site is a redox-active disulfide bond.</text>
</comment>
<dbReference type="GO" id="GO:0004148">
    <property type="term" value="F:dihydrolipoyl dehydrogenase (NADH) activity"/>
    <property type="evidence" value="ECO:0007669"/>
    <property type="project" value="UniProtKB-EC"/>
</dbReference>
<dbReference type="GO" id="GO:0006103">
    <property type="term" value="P:2-oxoglutarate metabolic process"/>
    <property type="evidence" value="ECO:0007669"/>
    <property type="project" value="TreeGrafter"/>
</dbReference>
<feature type="binding site" evidence="11">
    <location>
        <position position="204"/>
    </location>
    <ligand>
        <name>NAD(+)</name>
        <dbReference type="ChEBI" id="CHEBI:57540"/>
    </ligand>
</feature>
<dbReference type="Gene3D" id="3.50.50.60">
    <property type="entry name" value="FAD/NAD(P)-binding domain"/>
    <property type="match status" value="2"/>
</dbReference>
<dbReference type="PIRSF" id="PIRSF000350">
    <property type="entry name" value="Mercury_reductase_MerA"/>
    <property type="match status" value="1"/>
</dbReference>